<protein>
    <recommendedName>
        <fullName evidence="3">PiggyBac transposable element-derived protein domain-containing protein</fullName>
    </recommendedName>
</protein>
<dbReference type="PANTHER" id="PTHR47272">
    <property type="entry name" value="DDE_TNP_1_7 DOMAIN-CONTAINING PROTEIN"/>
    <property type="match status" value="1"/>
</dbReference>
<comment type="caution">
    <text evidence="1">The sequence shown here is derived from an EMBL/GenBank/DDBJ whole genome shotgun (WGS) entry which is preliminary data.</text>
</comment>
<dbReference type="EMBL" id="JAWDGP010005301">
    <property type="protein sequence ID" value="KAK3758124.1"/>
    <property type="molecule type" value="Genomic_DNA"/>
</dbReference>
<accession>A0AAE0YVS7</accession>
<organism evidence="1 2">
    <name type="scientific">Elysia crispata</name>
    <name type="common">lettuce slug</name>
    <dbReference type="NCBI Taxonomy" id="231223"/>
    <lineage>
        <taxon>Eukaryota</taxon>
        <taxon>Metazoa</taxon>
        <taxon>Spiralia</taxon>
        <taxon>Lophotrochozoa</taxon>
        <taxon>Mollusca</taxon>
        <taxon>Gastropoda</taxon>
        <taxon>Heterobranchia</taxon>
        <taxon>Euthyneura</taxon>
        <taxon>Panpulmonata</taxon>
        <taxon>Sacoglossa</taxon>
        <taxon>Placobranchoidea</taxon>
        <taxon>Plakobranchidae</taxon>
        <taxon>Elysia</taxon>
    </lineage>
</organism>
<reference evidence="1" key="1">
    <citation type="journal article" date="2023" name="G3 (Bethesda)">
        <title>A reference genome for the long-term kleptoplast-retaining sea slug Elysia crispata morphotype clarki.</title>
        <authorList>
            <person name="Eastman K.E."/>
            <person name="Pendleton A.L."/>
            <person name="Shaikh M.A."/>
            <person name="Suttiyut T."/>
            <person name="Ogas R."/>
            <person name="Tomko P."/>
            <person name="Gavelis G."/>
            <person name="Widhalm J.R."/>
            <person name="Wisecaver J.H."/>
        </authorList>
    </citation>
    <scope>NUCLEOTIDE SEQUENCE</scope>
    <source>
        <strain evidence="1">ECLA1</strain>
    </source>
</reference>
<proteinExistence type="predicted"/>
<dbReference type="PANTHER" id="PTHR47272:SF1">
    <property type="entry name" value="PIGGYBAC TRANSPOSABLE ELEMENT-DERIVED PROTEIN 3-LIKE"/>
    <property type="match status" value="1"/>
</dbReference>
<gene>
    <name evidence="1" type="ORF">RRG08_006699</name>
</gene>
<dbReference type="Proteomes" id="UP001283361">
    <property type="component" value="Unassembled WGS sequence"/>
</dbReference>
<keyword evidence="2" id="KW-1185">Reference proteome</keyword>
<name>A0AAE0YVS7_9GAST</name>
<evidence type="ECO:0008006" key="3">
    <source>
        <dbReference type="Google" id="ProtNLM"/>
    </source>
</evidence>
<evidence type="ECO:0000313" key="2">
    <source>
        <dbReference type="Proteomes" id="UP001283361"/>
    </source>
</evidence>
<dbReference type="AlphaFoldDB" id="A0AAE0YVS7"/>
<sequence>MGGVDKADMLCSLYGMDRKSRKWWHRLFFGTIDRMLVNSYVVHNKLEDKAIPLLLFRRLVAQHLLTAATPPQIGRPLATSRCNTPPNPPKRHKTDLSVSADIRLTARGVHWPIFDEKRGRCEVCSQNKIESRPHSKCNTCKSTFAAKQISNAFLHFMK</sequence>
<evidence type="ECO:0000313" key="1">
    <source>
        <dbReference type="EMBL" id="KAK3758124.1"/>
    </source>
</evidence>